<reference evidence="11" key="1">
    <citation type="submission" date="2020-10" db="EMBL/GenBank/DDBJ databases">
        <authorList>
            <person name="Gilroy R."/>
        </authorList>
    </citation>
    <scope>NUCLEOTIDE SEQUENCE</scope>
    <source>
        <strain evidence="11">10669</strain>
    </source>
</reference>
<dbReference type="NCBIfam" id="TIGR02493">
    <property type="entry name" value="PFLA"/>
    <property type="match status" value="1"/>
</dbReference>
<dbReference type="GO" id="GO:0043365">
    <property type="term" value="F:[formate-C-acetyltransferase]-activating enzyme activity"/>
    <property type="evidence" value="ECO:0007669"/>
    <property type="project" value="UniProtKB-UniRule"/>
</dbReference>
<feature type="domain" description="Radical SAM core" evidence="10">
    <location>
        <begin position="31"/>
        <end position="256"/>
    </location>
</feature>
<dbReference type="GO" id="GO:0051539">
    <property type="term" value="F:4 iron, 4 sulfur cluster binding"/>
    <property type="evidence" value="ECO:0007669"/>
    <property type="project" value="UniProtKB-UniRule"/>
</dbReference>
<dbReference type="PROSITE" id="PS51918">
    <property type="entry name" value="RADICAL_SAM"/>
    <property type="match status" value="1"/>
</dbReference>
<keyword evidence="11" id="KW-0670">Pyruvate</keyword>
<evidence type="ECO:0000256" key="1">
    <source>
        <dbReference type="ARBA" id="ARBA00002918"/>
    </source>
</evidence>
<gene>
    <name evidence="11" type="primary">pflA</name>
    <name evidence="11" type="ORF">IAC75_01975</name>
</gene>
<keyword evidence="7 9" id="KW-0408">Iron</keyword>
<keyword evidence="3 9" id="KW-0004">4Fe-4S</keyword>
<keyword evidence="5 9" id="KW-0479">Metal-binding</keyword>
<dbReference type="InterPro" id="IPR012839">
    <property type="entry name" value="Organic_radical_activase"/>
</dbReference>
<keyword evidence="9" id="KW-0963">Cytoplasm</keyword>
<evidence type="ECO:0000256" key="3">
    <source>
        <dbReference type="ARBA" id="ARBA00022485"/>
    </source>
</evidence>
<dbReference type="InterPro" id="IPR058240">
    <property type="entry name" value="rSAM_sf"/>
</dbReference>
<dbReference type="CDD" id="cd01335">
    <property type="entry name" value="Radical_SAM"/>
    <property type="match status" value="1"/>
</dbReference>
<dbReference type="EMBL" id="DVOG01000054">
    <property type="protein sequence ID" value="HIV03900.1"/>
    <property type="molecule type" value="Genomic_DNA"/>
</dbReference>
<keyword evidence="11" id="KW-0456">Lyase</keyword>
<protein>
    <recommendedName>
        <fullName evidence="9">Pyruvate formate-lyase-activating enzyme</fullName>
        <ecNumber evidence="9">1.97.1.4</ecNumber>
    </recommendedName>
</protein>
<comment type="catalytic activity">
    <reaction evidence="9">
        <text>glycyl-[formate C-acetyltransferase] + reduced [flavodoxin] + S-adenosyl-L-methionine = glycin-2-yl radical-[formate C-acetyltransferase] + semiquinone [flavodoxin] + 5'-deoxyadenosine + L-methionine + H(+)</text>
        <dbReference type="Rhea" id="RHEA:19225"/>
        <dbReference type="Rhea" id="RHEA-COMP:10622"/>
        <dbReference type="Rhea" id="RHEA-COMP:12190"/>
        <dbReference type="Rhea" id="RHEA-COMP:12191"/>
        <dbReference type="Rhea" id="RHEA-COMP:14480"/>
        <dbReference type="ChEBI" id="CHEBI:15378"/>
        <dbReference type="ChEBI" id="CHEBI:17319"/>
        <dbReference type="ChEBI" id="CHEBI:29947"/>
        <dbReference type="ChEBI" id="CHEBI:32722"/>
        <dbReference type="ChEBI" id="CHEBI:57618"/>
        <dbReference type="ChEBI" id="CHEBI:57844"/>
        <dbReference type="ChEBI" id="CHEBI:59789"/>
        <dbReference type="ChEBI" id="CHEBI:140311"/>
        <dbReference type="EC" id="1.97.1.4"/>
    </reaction>
</comment>
<dbReference type="InterPro" id="IPR034457">
    <property type="entry name" value="Organic_radical-activating"/>
</dbReference>
<keyword evidence="6 9" id="KW-0560">Oxidoreductase</keyword>
<dbReference type="PANTHER" id="PTHR30352:SF5">
    <property type="entry name" value="PYRUVATE FORMATE-LYASE 1-ACTIVATING ENZYME"/>
    <property type="match status" value="1"/>
</dbReference>
<sequence length="261" mass="27565">MAQKNESAPPAVPAENDVRGIVHSVETCGTVDGPGIRYVVFLSGCSLRCRYCHNPDTSFAARGNETGAAEVVADIARYADFLRGSGGGVTLSGGDPLFQIEFSRAILAGCKKLGLHTALDTSGALGGNADDAFLDLVDLTLLDVKSGVPATYRAATGGDLEPTLAFARRLAARGKKIWLRFVLVPGLTDAEENVRRVAEFAASLGNVERVDVLPFHKLGAFKWKELGLRDPLEKTAEPPPESVVRARAAFVAAGFSPSAVK</sequence>
<dbReference type="Proteomes" id="UP000886812">
    <property type="component" value="Unassembled WGS sequence"/>
</dbReference>
<comment type="function">
    <text evidence="9">Activation of pyruvate formate-lyase under anaerobic conditions by generation of an organic free radical, using S-adenosylmethionine and reduced flavodoxin as cosubstrates to produce 5'-deoxy-adenosine.</text>
</comment>
<evidence type="ECO:0000256" key="4">
    <source>
        <dbReference type="ARBA" id="ARBA00022691"/>
    </source>
</evidence>
<dbReference type="SFLD" id="SFLDG01066">
    <property type="entry name" value="organic_radical-activating_enz"/>
    <property type="match status" value="1"/>
</dbReference>
<dbReference type="SUPFAM" id="SSF102114">
    <property type="entry name" value="Radical SAM enzymes"/>
    <property type="match status" value="1"/>
</dbReference>
<proteinExistence type="inferred from homology"/>
<evidence type="ECO:0000256" key="9">
    <source>
        <dbReference type="RuleBase" id="RU362053"/>
    </source>
</evidence>
<dbReference type="PIRSF" id="PIRSF000371">
    <property type="entry name" value="PFL_act_enz"/>
    <property type="match status" value="1"/>
</dbReference>
<dbReference type="GO" id="GO:0016829">
    <property type="term" value="F:lyase activity"/>
    <property type="evidence" value="ECO:0007669"/>
    <property type="project" value="UniProtKB-KW"/>
</dbReference>
<keyword evidence="8 9" id="KW-0411">Iron-sulfur</keyword>
<dbReference type="InterPro" id="IPR001989">
    <property type="entry name" value="Radical_activat_CS"/>
</dbReference>
<evidence type="ECO:0000256" key="6">
    <source>
        <dbReference type="ARBA" id="ARBA00023002"/>
    </source>
</evidence>
<comment type="function">
    <text evidence="1">Activation of pyruvate formate-lyase 1 under anaerobic conditions by generation of an organic free radical, using S-adenosylmethionine and reduced flavodoxin as cosubstrates to produce 5'-deoxy-adenosine.</text>
</comment>
<dbReference type="Gene3D" id="3.20.20.70">
    <property type="entry name" value="Aldolase class I"/>
    <property type="match status" value="1"/>
</dbReference>
<dbReference type="EC" id="1.97.1.4" evidence="9"/>
<dbReference type="PANTHER" id="PTHR30352">
    <property type="entry name" value="PYRUVATE FORMATE-LYASE-ACTIVATING ENZYME"/>
    <property type="match status" value="1"/>
</dbReference>
<comment type="subcellular location">
    <subcellularLocation>
        <location evidence="9">Cytoplasm</location>
    </subcellularLocation>
</comment>
<dbReference type="InterPro" id="IPR012838">
    <property type="entry name" value="PFL1_activating"/>
</dbReference>
<comment type="similarity">
    <text evidence="2 9">Belongs to the organic radical-activating enzymes family.</text>
</comment>
<evidence type="ECO:0000259" key="10">
    <source>
        <dbReference type="PROSITE" id="PS51918"/>
    </source>
</evidence>
<evidence type="ECO:0000256" key="2">
    <source>
        <dbReference type="ARBA" id="ARBA00009777"/>
    </source>
</evidence>
<reference evidence="11" key="2">
    <citation type="journal article" date="2021" name="PeerJ">
        <title>Extensive microbial diversity within the chicken gut microbiome revealed by metagenomics and culture.</title>
        <authorList>
            <person name="Gilroy R."/>
            <person name="Ravi A."/>
            <person name="Getino M."/>
            <person name="Pursley I."/>
            <person name="Horton D.L."/>
            <person name="Alikhan N.F."/>
            <person name="Baker D."/>
            <person name="Gharbi K."/>
            <person name="Hall N."/>
            <person name="Watson M."/>
            <person name="Adriaenssens E.M."/>
            <person name="Foster-Nyarko E."/>
            <person name="Jarju S."/>
            <person name="Secka A."/>
            <person name="Antonio M."/>
            <person name="Oren A."/>
            <person name="Chaudhuri R.R."/>
            <person name="La Ragione R."/>
            <person name="Hildebrand F."/>
            <person name="Pallen M.J."/>
        </authorList>
    </citation>
    <scope>NUCLEOTIDE SEQUENCE</scope>
    <source>
        <strain evidence="11">10669</strain>
    </source>
</reference>
<dbReference type="PROSITE" id="PS01087">
    <property type="entry name" value="RADICAL_ACTIVATING"/>
    <property type="match status" value="1"/>
</dbReference>
<evidence type="ECO:0000313" key="11">
    <source>
        <dbReference type="EMBL" id="HIV03900.1"/>
    </source>
</evidence>
<dbReference type="GO" id="GO:0046872">
    <property type="term" value="F:metal ion binding"/>
    <property type="evidence" value="ECO:0007669"/>
    <property type="project" value="UniProtKB-UniRule"/>
</dbReference>
<accession>A0A9D1NIV3</accession>
<dbReference type="Pfam" id="PF04055">
    <property type="entry name" value="Radical_SAM"/>
    <property type="match status" value="1"/>
</dbReference>
<name>A0A9D1NIV3_9BACT</name>
<keyword evidence="4 9" id="KW-0949">S-adenosyl-L-methionine</keyword>
<organism evidence="11 12">
    <name type="scientific">Candidatus Spyradosoma merdigallinarum</name>
    <dbReference type="NCBI Taxonomy" id="2840950"/>
    <lineage>
        <taxon>Bacteria</taxon>
        <taxon>Pseudomonadati</taxon>
        <taxon>Verrucomicrobiota</taxon>
        <taxon>Opitutia</taxon>
        <taxon>Opitutia incertae sedis</taxon>
        <taxon>Candidatus Spyradosoma</taxon>
    </lineage>
</organism>
<dbReference type="InterPro" id="IPR013785">
    <property type="entry name" value="Aldolase_TIM"/>
</dbReference>
<comment type="cofactor">
    <cofactor evidence="9">
        <name>[4Fe-4S] cluster</name>
        <dbReference type="ChEBI" id="CHEBI:49883"/>
    </cofactor>
    <text evidence="9">Binds 1 [4Fe-4S] cluster. The cluster is coordinated with 3 cysteines and an exchangeable S-adenosyl-L-methionine.</text>
</comment>
<evidence type="ECO:0000256" key="5">
    <source>
        <dbReference type="ARBA" id="ARBA00022723"/>
    </source>
</evidence>
<dbReference type="SFLD" id="SFLDS00029">
    <property type="entry name" value="Radical_SAM"/>
    <property type="match status" value="1"/>
</dbReference>
<evidence type="ECO:0000256" key="8">
    <source>
        <dbReference type="ARBA" id="ARBA00023014"/>
    </source>
</evidence>
<dbReference type="GO" id="GO:0005737">
    <property type="term" value="C:cytoplasm"/>
    <property type="evidence" value="ECO:0007669"/>
    <property type="project" value="UniProtKB-SubCell"/>
</dbReference>
<evidence type="ECO:0000256" key="7">
    <source>
        <dbReference type="ARBA" id="ARBA00023004"/>
    </source>
</evidence>
<dbReference type="InterPro" id="IPR007197">
    <property type="entry name" value="rSAM"/>
</dbReference>
<comment type="caution">
    <text evidence="11">The sequence shown here is derived from an EMBL/GenBank/DDBJ whole genome shotgun (WGS) entry which is preliminary data.</text>
</comment>
<evidence type="ECO:0000313" key="12">
    <source>
        <dbReference type="Proteomes" id="UP000886812"/>
    </source>
</evidence>
<dbReference type="AlphaFoldDB" id="A0A9D1NIV3"/>